<evidence type="ECO:0000256" key="2">
    <source>
        <dbReference type="ARBA" id="ARBA00022692"/>
    </source>
</evidence>
<evidence type="ECO:0000313" key="7">
    <source>
        <dbReference type="Proteomes" id="UP001583177"/>
    </source>
</evidence>
<comment type="subcellular location">
    <subcellularLocation>
        <location evidence="1">Membrane</location>
    </subcellularLocation>
</comment>
<keyword evidence="7" id="KW-1185">Reference proteome</keyword>
<keyword evidence="3" id="KW-1133">Transmembrane helix</keyword>
<proteinExistence type="predicted"/>
<evidence type="ECO:0000313" key="6">
    <source>
        <dbReference type="EMBL" id="KAL1866353.1"/>
    </source>
</evidence>
<dbReference type="InterPro" id="IPR000626">
    <property type="entry name" value="Ubiquitin-like_dom"/>
</dbReference>
<feature type="domain" description="Ubiquitin-like" evidence="5">
    <location>
        <begin position="19"/>
        <end position="85"/>
    </location>
</feature>
<keyword evidence="2" id="KW-0812">Transmembrane</keyword>
<dbReference type="PROSITE" id="PS50053">
    <property type="entry name" value="UBIQUITIN_2"/>
    <property type="match status" value="1"/>
</dbReference>
<keyword evidence="4" id="KW-0472">Membrane</keyword>
<accession>A0ABR3WS39</accession>
<reference evidence="6 7" key="1">
    <citation type="journal article" date="2024" name="IMA Fungus">
        <title>IMA Genome - F19 : A genome assembly and annotation guide to empower mycologists, including annotated draft genome sequences of Ceratocystis pirilliformis, Diaporthe australafricana, Fusarium ophioides, Paecilomyces lecythidis, and Sporothrix stenoceras.</title>
        <authorList>
            <person name="Aylward J."/>
            <person name="Wilson A.M."/>
            <person name="Visagie C.M."/>
            <person name="Spraker J."/>
            <person name="Barnes I."/>
            <person name="Buitendag C."/>
            <person name="Ceriani C."/>
            <person name="Del Mar Angel L."/>
            <person name="du Plessis D."/>
            <person name="Fuchs T."/>
            <person name="Gasser K."/>
            <person name="Kramer D."/>
            <person name="Li W."/>
            <person name="Munsamy K."/>
            <person name="Piso A."/>
            <person name="Price J.L."/>
            <person name="Sonnekus B."/>
            <person name="Thomas C."/>
            <person name="van der Nest A."/>
            <person name="van Dijk A."/>
            <person name="van Heerden A."/>
            <person name="van Vuuren N."/>
            <person name="Yilmaz N."/>
            <person name="Duong T.A."/>
            <person name="van der Merwe N.A."/>
            <person name="Wingfield M.J."/>
            <person name="Wingfield B.D."/>
        </authorList>
    </citation>
    <scope>NUCLEOTIDE SEQUENCE [LARGE SCALE GENOMIC DNA]</scope>
    <source>
        <strain evidence="6 7">CMW 18300</strain>
    </source>
</reference>
<gene>
    <name evidence="6" type="ORF">Daus18300_006817</name>
</gene>
<dbReference type="Gene3D" id="3.10.20.90">
    <property type="entry name" value="Phosphatidylinositol 3-kinase Catalytic Subunit, Chain A, domain 1"/>
    <property type="match status" value="1"/>
</dbReference>
<dbReference type="Pfam" id="PF00240">
    <property type="entry name" value="ubiquitin"/>
    <property type="match status" value="1"/>
</dbReference>
<dbReference type="PANTHER" id="PTHR12943:SF27">
    <property type="entry name" value="HOMOCYSTEINE-INDUCED ENDOPLASMIC RETICULUM PROTEIN, ISOFORM A"/>
    <property type="match status" value="1"/>
</dbReference>
<dbReference type="InterPro" id="IPR039751">
    <property type="entry name" value="HERPUD1/2"/>
</dbReference>
<evidence type="ECO:0000259" key="5">
    <source>
        <dbReference type="PROSITE" id="PS50053"/>
    </source>
</evidence>
<evidence type="ECO:0000256" key="1">
    <source>
        <dbReference type="ARBA" id="ARBA00004370"/>
    </source>
</evidence>
<dbReference type="EMBL" id="JAWRVE010000056">
    <property type="protein sequence ID" value="KAL1866353.1"/>
    <property type="molecule type" value="Genomic_DNA"/>
</dbReference>
<name>A0ABR3WS39_9PEZI</name>
<comment type="caution">
    <text evidence="6">The sequence shown here is derived from an EMBL/GenBank/DDBJ whole genome shotgun (WGS) entry which is preliminary data.</text>
</comment>
<dbReference type="SUPFAM" id="SSF54236">
    <property type="entry name" value="Ubiquitin-like"/>
    <property type="match status" value="1"/>
</dbReference>
<evidence type="ECO:0000256" key="3">
    <source>
        <dbReference type="ARBA" id="ARBA00022989"/>
    </source>
</evidence>
<dbReference type="InterPro" id="IPR029071">
    <property type="entry name" value="Ubiquitin-like_domsf"/>
</dbReference>
<dbReference type="PANTHER" id="PTHR12943">
    <property type="entry name" value="HOMOCYSTEINE-RESPONSIVE ENDOPLASMIC RETICULUM-RESIDENT UNIQUITIN-LIKE DOMAIN HERPUD PROTEIN FAMILY MEMBER"/>
    <property type="match status" value="1"/>
</dbReference>
<evidence type="ECO:0000256" key="4">
    <source>
        <dbReference type="ARBA" id="ARBA00023136"/>
    </source>
</evidence>
<dbReference type="Proteomes" id="UP001583177">
    <property type="component" value="Unassembled WGS sequence"/>
</dbReference>
<protein>
    <recommendedName>
        <fullName evidence="5">Ubiquitin-like domain-containing protein</fullName>
    </recommendedName>
</protein>
<organism evidence="6 7">
    <name type="scientific">Diaporthe australafricana</name>
    <dbReference type="NCBI Taxonomy" id="127596"/>
    <lineage>
        <taxon>Eukaryota</taxon>
        <taxon>Fungi</taxon>
        <taxon>Dikarya</taxon>
        <taxon>Ascomycota</taxon>
        <taxon>Pezizomycotina</taxon>
        <taxon>Sordariomycetes</taxon>
        <taxon>Sordariomycetidae</taxon>
        <taxon>Diaporthales</taxon>
        <taxon>Diaporthaceae</taxon>
        <taxon>Diaporthe</taxon>
    </lineage>
</organism>
<sequence>MAEDAPSSSNAQAPGENPLAVNISIISPSLAVNAPLNFIGLPASTTIGQLKEKIREMLDAKPANEQQRLIHQGKLLNRESETLLDVFGEQKPKRPDP</sequence>